<evidence type="ECO:0000313" key="2">
    <source>
        <dbReference type="Proteomes" id="UP000481700"/>
    </source>
</evidence>
<dbReference type="EMBL" id="VVZV01000201">
    <property type="protein sequence ID" value="KAA5306396.1"/>
    <property type="molecule type" value="Genomic_DNA"/>
</dbReference>
<organism evidence="1 2">
    <name type="scientific">Phocaeicola dorei</name>
    <dbReference type="NCBI Taxonomy" id="357276"/>
    <lineage>
        <taxon>Bacteria</taxon>
        <taxon>Pseudomonadati</taxon>
        <taxon>Bacteroidota</taxon>
        <taxon>Bacteroidia</taxon>
        <taxon>Bacteroidales</taxon>
        <taxon>Bacteroidaceae</taxon>
        <taxon>Phocaeicola</taxon>
    </lineage>
</organism>
<evidence type="ECO:0000313" key="1">
    <source>
        <dbReference type="EMBL" id="KAA5306396.1"/>
    </source>
</evidence>
<reference evidence="1 2" key="1">
    <citation type="journal article" date="2019" name="Nat. Med.">
        <title>A library of human gut bacterial isolates paired with longitudinal multiomics data enables mechanistic microbiome research.</title>
        <authorList>
            <person name="Poyet M."/>
            <person name="Groussin M."/>
            <person name="Gibbons S.M."/>
            <person name="Avila-Pacheco J."/>
            <person name="Jiang X."/>
            <person name="Kearney S.M."/>
            <person name="Perrotta A.R."/>
            <person name="Berdy B."/>
            <person name="Zhao S."/>
            <person name="Lieberman T.D."/>
            <person name="Swanson P.K."/>
            <person name="Smith M."/>
            <person name="Roesemann S."/>
            <person name="Alexander J.E."/>
            <person name="Rich S.A."/>
            <person name="Livny J."/>
            <person name="Vlamakis H."/>
            <person name="Clish C."/>
            <person name="Bullock K."/>
            <person name="Deik A."/>
            <person name="Scott J."/>
            <person name="Pierce K.A."/>
            <person name="Xavier R.J."/>
            <person name="Alm E.J."/>
        </authorList>
    </citation>
    <scope>NUCLEOTIDE SEQUENCE [LARGE SCALE GENOMIC DNA]</scope>
    <source>
        <strain evidence="1 2">BIOML-A25</strain>
    </source>
</reference>
<sequence length="527" mass="60451">MSFFIVSIIDPDLEDILGQIVGEDFSLSRDRAQLLITKEVMRHLKRFHDDTKIVIERNYVDKVYRDSYYTYYASKRTSYGRDAIKLSFFSDVADQIRIDTFKKTDKVTFLEESYRGFIVLRPTPPYIVGRSAIAPNLLKSNSFKTCLAYMPSTAVGLKVCAQAFPFSSQDTETISCAETMIWALMEYYGNKYAEYSPVLPSQILNILKQNIVERHLPSSGLSVDSMSYLLKECGFGPKLYSRKEFASDFNMLLSCYVESGIPVIIALDNAEAVKNKKIERLIGHAVLCIGHEDITEDTVRTITSEDFPLKNGKGVLKIKDWDTISKKFIFIDDNFPVYQADSLDMPTKRYLDIPESEYTDAEAKKKADKEWAACKISHFIVPLYKKIYLEAYVAKKFVKELLSSEYFEYADNREIHIRTFLCSARSYRKYVMLSDMPDKLKSLIMEKSFPKFVWITEVTSHWTAFGRTNGVVILDATEANTLDYRPLIFAICNGFIVQYDKNTKSIASCQITGCDFSVFDKNLKKLS</sequence>
<gene>
    <name evidence="1" type="ORF">F2Z07_25835</name>
</gene>
<dbReference type="AlphaFoldDB" id="A0A6L3IJS6"/>
<accession>A0A6L3IJS6</accession>
<dbReference type="RefSeq" id="WP_149937653.1">
    <property type="nucleotide sequence ID" value="NZ_VVZV01000201.1"/>
</dbReference>
<name>A0A6L3IJS6_9BACT</name>
<dbReference type="Proteomes" id="UP000481700">
    <property type="component" value="Unassembled WGS sequence"/>
</dbReference>
<protein>
    <submittedName>
        <fullName evidence="1">Uncharacterized protein</fullName>
    </submittedName>
</protein>
<comment type="caution">
    <text evidence="1">The sequence shown here is derived from an EMBL/GenBank/DDBJ whole genome shotgun (WGS) entry which is preliminary data.</text>
</comment>
<proteinExistence type="predicted"/>